<proteinExistence type="predicted"/>
<feature type="region of interest" description="Disordered" evidence="1">
    <location>
        <begin position="14"/>
        <end position="35"/>
    </location>
</feature>
<name>A0AAV9QZ69_9TELE</name>
<reference evidence="2 3" key="1">
    <citation type="submission" date="2021-06" db="EMBL/GenBank/DDBJ databases">
        <authorList>
            <person name="Palmer J.M."/>
        </authorList>
    </citation>
    <scope>NUCLEOTIDE SEQUENCE [LARGE SCALE GENOMIC DNA]</scope>
    <source>
        <strain evidence="2 3">MEX-2019</strain>
        <tissue evidence="2">Muscle</tissue>
    </source>
</reference>
<dbReference type="EMBL" id="JAHHUM010002656">
    <property type="protein sequence ID" value="KAK5601665.1"/>
    <property type="molecule type" value="Genomic_DNA"/>
</dbReference>
<evidence type="ECO:0000313" key="2">
    <source>
        <dbReference type="EMBL" id="KAK5601665.1"/>
    </source>
</evidence>
<keyword evidence="3" id="KW-1185">Reference proteome</keyword>
<dbReference type="AlphaFoldDB" id="A0AAV9QZ69"/>
<evidence type="ECO:0000313" key="3">
    <source>
        <dbReference type="Proteomes" id="UP001311232"/>
    </source>
</evidence>
<dbReference type="Proteomes" id="UP001311232">
    <property type="component" value="Unassembled WGS sequence"/>
</dbReference>
<organism evidence="2 3">
    <name type="scientific">Crenichthys baileyi</name>
    <name type="common">White River springfish</name>
    <dbReference type="NCBI Taxonomy" id="28760"/>
    <lineage>
        <taxon>Eukaryota</taxon>
        <taxon>Metazoa</taxon>
        <taxon>Chordata</taxon>
        <taxon>Craniata</taxon>
        <taxon>Vertebrata</taxon>
        <taxon>Euteleostomi</taxon>
        <taxon>Actinopterygii</taxon>
        <taxon>Neopterygii</taxon>
        <taxon>Teleostei</taxon>
        <taxon>Neoteleostei</taxon>
        <taxon>Acanthomorphata</taxon>
        <taxon>Ovalentaria</taxon>
        <taxon>Atherinomorphae</taxon>
        <taxon>Cyprinodontiformes</taxon>
        <taxon>Goodeidae</taxon>
        <taxon>Crenichthys</taxon>
    </lineage>
</organism>
<sequence>MGCSHVKKVVAFQKQTGRQRQGGQSGGDHCKAGVSEGGVTSMHGFGAVWSQDAAVLPHASCDGQSGLIPHGFGERQLWGVVGDAVPGCLPLAGDFLPVSGAGCFGGCRLTLGGCLPEPGPQGSVGPQLGE</sequence>
<protein>
    <submittedName>
        <fullName evidence="2">Uncharacterized protein</fullName>
    </submittedName>
</protein>
<evidence type="ECO:0000256" key="1">
    <source>
        <dbReference type="SAM" id="MobiDB-lite"/>
    </source>
</evidence>
<gene>
    <name evidence="2" type="ORF">CRENBAI_022230</name>
</gene>
<accession>A0AAV9QZ69</accession>
<comment type="caution">
    <text evidence="2">The sequence shown here is derived from an EMBL/GenBank/DDBJ whole genome shotgun (WGS) entry which is preliminary data.</text>
</comment>